<dbReference type="SMART" id="SM00079">
    <property type="entry name" value="PBPe"/>
    <property type="match status" value="1"/>
</dbReference>
<accession>A0A0L7LUJ9</accession>
<dbReference type="STRING" id="104452.A0A0L7LUJ9"/>
<keyword evidence="3" id="KW-0813">Transport</keyword>
<keyword evidence="12" id="KW-1071">Ligand-gated ion channel</keyword>
<dbReference type="Pfam" id="PF01094">
    <property type="entry name" value="ANF_receptor"/>
    <property type="match status" value="1"/>
</dbReference>
<dbReference type="SUPFAM" id="SSF53850">
    <property type="entry name" value="Periplasmic binding protein-like II"/>
    <property type="match status" value="1"/>
</dbReference>
<keyword evidence="11" id="KW-0628">Postsynaptic cell membrane</keyword>
<evidence type="ECO:0000256" key="14">
    <source>
        <dbReference type="ARBA" id="ARBA00034100"/>
    </source>
</evidence>
<evidence type="ECO:0000256" key="10">
    <source>
        <dbReference type="ARBA" id="ARBA00023180"/>
    </source>
</evidence>
<dbReference type="Proteomes" id="UP000037510">
    <property type="component" value="Unassembled WGS sequence"/>
</dbReference>
<evidence type="ECO:0000256" key="11">
    <source>
        <dbReference type="ARBA" id="ARBA00023257"/>
    </source>
</evidence>
<keyword evidence="4" id="KW-0812">Transmembrane</keyword>
<proteinExistence type="inferred from homology"/>
<feature type="domain" description="Ionotropic glutamate receptor C-terminal" evidence="15">
    <location>
        <begin position="206"/>
        <end position="387"/>
    </location>
</feature>
<evidence type="ECO:0000256" key="9">
    <source>
        <dbReference type="ARBA" id="ARBA00023170"/>
    </source>
</evidence>
<keyword evidence="10" id="KW-0325">Glycoprotein</keyword>
<dbReference type="Gene3D" id="3.40.190.10">
    <property type="entry name" value="Periplasmic binding protein-like II"/>
    <property type="match status" value="3"/>
</dbReference>
<keyword evidence="8" id="KW-0472">Membrane</keyword>
<evidence type="ECO:0000256" key="5">
    <source>
        <dbReference type="ARBA" id="ARBA00022989"/>
    </source>
</evidence>
<evidence type="ECO:0000256" key="12">
    <source>
        <dbReference type="ARBA" id="ARBA00023286"/>
    </source>
</evidence>
<dbReference type="SUPFAM" id="SSF53822">
    <property type="entry name" value="Periplasmic binding protein-like I"/>
    <property type="match status" value="1"/>
</dbReference>
<evidence type="ECO:0000256" key="6">
    <source>
        <dbReference type="ARBA" id="ARBA00023018"/>
    </source>
</evidence>
<keyword evidence="6" id="KW-0770">Synapse</keyword>
<dbReference type="GO" id="GO:0045211">
    <property type="term" value="C:postsynaptic membrane"/>
    <property type="evidence" value="ECO:0007669"/>
    <property type="project" value="UniProtKB-SubCell"/>
</dbReference>
<organism evidence="16 17">
    <name type="scientific">Operophtera brumata</name>
    <name type="common">Winter moth</name>
    <name type="synonym">Phalaena brumata</name>
    <dbReference type="NCBI Taxonomy" id="104452"/>
    <lineage>
        <taxon>Eukaryota</taxon>
        <taxon>Metazoa</taxon>
        <taxon>Ecdysozoa</taxon>
        <taxon>Arthropoda</taxon>
        <taxon>Hexapoda</taxon>
        <taxon>Insecta</taxon>
        <taxon>Pterygota</taxon>
        <taxon>Neoptera</taxon>
        <taxon>Endopterygota</taxon>
        <taxon>Lepidoptera</taxon>
        <taxon>Glossata</taxon>
        <taxon>Ditrysia</taxon>
        <taxon>Geometroidea</taxon>
        <taxon>Geometridae</taxon>
        <taxon>Larentiinae</taxon>
        <taxon>Operophtera</taxon>
    </lineage>
</organism>
<evidence type="ECO:0000313" key="16">
    <source>
        <dbReference type="EMBL" id="KOB79074.1"/>
    </source>
</evidence>
<dbReference type="InterPro" id="IPR001828">
    <property type="entry name" value="ANF_lig-bd_rcpt"/>
</dbReference>
<dbReference type="AlphaFoldDB" id="A0A0L7LUJ9"/>
<protein>
    <submittedName>
        <fullName evidence="16">Glutamate receptor, ionotropic kainate 2</fullName>
    </submittedName>
</protein>
<evidence type="ECO:0000256" key="8">
    <source>
        <dbReference type="ARBA" id="ARBA00023136"/>
    </source>
</evidence>
<dbReference type="EMBL" id="JTDY01000067">
    <property type="protein sequence ID" value="KOB79074.1"/>
    <property type="molecule type" value="Genomic_DNA"/>
</dbReference>
<keyword evidence="5" id="KW-1133">Transmembrane helix</keyword>
<keyword evidence="9 16" id="KW-0675">Receptor</keyword>
<evidence type="ECO:0000313" key="17">
    <source>
        <dbReference type="Proteomes" id="UP000037510"/>
    </source>
</evidence>
<keyword evidence="7" id="KW-0406">Ion transport</keyword>
<evidence type="ECO:0000259" key="15">
    <source>
        <dbReference type="SMART" id="SM00079"/>
    </source>
</evidence>
<name>A0A0L7LUJ9_OPEBR</name>
<evidence type="ECO:0000256" key="3">
    <source>
        <dbReference type="ARBA" id="ARBA00022448"/>
    </source>
</evidence>
<evidence type="ECO:0000256" key="13">
    <source>
        <dbReference type="ARBA" id="ARBA00023303"/>
    </source>
</evidence>
<comment type="subcellular location">
    <subcellularLocation>
        <location evidence="1">Membrane</location>
        <topology evidence="1">Multi-pass membrane protein</topology>
    </subcellularLocation>
    <subcellularLocation>
        <location evidence="14">Postsynaptic cell membrane</location>
    </subcellularLocation>
</comment>
<evidence type="ECO:0000256" key="1">
    <source>
        <dbReference type="ARBA" id="ARBA00004141"/>
    </source>
</evidence>
<reference evidence="16 17" key="1">
    <citation type="journal article" date="2015" name="Genome Biol. Evol.">
        <title>The genome of winter moth (Operophtera brumata) provides a genomic perspective on sexual dimorphism and phenology.</title>
        <authorList>
            <person name="Derks M.F."/>
            <person name="Smit S."/>
            <person name="Salis L."/>
            <person name="Schijlen E."/>
            <person name="Bossers A."/>
            <person name="Mateman C."/>
            <person name="Pijl A.S."/>
            <person name="de Ridder D."/>
            <person name="Groenen M.A."/>
            <person name="Visser M.E."/>
            <person name="Megens H.J."/>
        </authorList>
    </citation>
    <scope>NUCLEOTIDE SEQUENCE [LARGE SCALE GENOMIC DNA]</scope>
    <source>
        <strain evidence="16">WM2013NL</strain>
        <tissue evidence="16">Head and thorax</tissue>
    </source>
</reference>
<dbReference type="Pfam" id="PF00060">
    <property type="entry name" value="Lig_chan"/>
    <property type="match status" value="1"/>
</dbReference>
<dbReference type="GO" id="GO:0015276">
    <property type="term" value="F:ligand-gated monoatomic ion channel activity"/>
    <property type="evidence" value="ECO:0007669"/>
    <property type="project" value="InterPro"/>
</dbReference>
<dbReference type="InterPro" id="IPR015683">
    <property type="entry name" value="Ionotropic_Glu_rcpt"/>
</dbReference>
<comment type="similarity">
    <text evidence="2">Belongs to the glutamate-gated ion channel (TC 1.A.10.1) family.</text>
</comment>
<keyword evidence="13" id="KW-0407">Ion channel</keyword>
<dbReference type="Gene3D" id="3.40.50.2300">
    <property type="match status" value="1"/>
</dbReference>
<keyword evidence="17" id="KW-1185">Reference proteome</keyword>
<evidence type="ECO:0000256" key="4">
    <source>
        <dbReference type="ARBA" id="ARBA00022692"/>
    </source>
</evidence>
<gene>
    <name evidence="16" type="ORF">OBRU01_01282</name>
</gene>
<sequence>MIFKFYLRLHSRVNYSLFAGKRCGKYVTVIIILILGNAAATFRNFESLKTTVNIGAILPPNSVEEVAFASALARASMESEKYNFVMKPVYAQFGDSFAASKAAVALSKAIALFIKDSDWNSYTLLYDDDLGLIRLQEILKLADPEVKWLVRRLIPGEDNRPLLKALKASGQMRVVIDCPADRILEYLRQANEVQFFEDFMTYVLMSLDAHTIDLGELRYGLSNVTCLRIFDHSDSRTKSYLADWKTRGGYSTRWVCGMWWFFALIMCSSYTANLAAFLTNAAMDDSIKSAEDLAMQTKIKYGTMFGGSTYSFFKSKRGYAYFMESTAIEYQLERHCDLMQVGGLLDSKGYGIALPFFASYRTAVDNAVLKLAESGKLVELKNRWWQVPKEDACVTAEADDGASAGELGVDNVGGVFVVLGIGCGLSAMSQSEAFWAELTFALSFWETEKPVKHSRPSTVASDSDKGSRASSVIRSAADLFHIELFK</sequence>
<evidence type="ECO:0000256" key="7">
    <source>
        <dbReference type="ARBA" id="ARBA00023065"/>
    </source>
</evidence>
<evidence type="ECO:0000256" key="2">
    <source>
        <dbReference type="ARBA" id="ARBA00008685"/>
    </source>
</evidence>
<dbReference type="InterPro" id="IPR028082">
    <property type="entry name" value="Peripla_BP_I"/>
</dbReference>
<comment type="caution">
    <text evidence="16">The sequence shown here is derived from an EMBL/GenBank/DDBJ whole genome shotgun (WGS) entry which is preliminary data.</text>
</comment>
<dbReference type="InterPro" id="IPR001320">
    <property type="entry name" value="Iontro_rcpt_C"/>
</dbReference>
<dbReference type="PANTHER" id="PTHR18966">
    <property type="entry name" value="IONOTROPIC GLUTAMATE RECEPTOR"/>
    <property type="match status" value="1"/>
</dbReference>